<proteinExistence type="predicted"/>
<comment type="caution">
    <text evidence="1">The sequence shown here is derived from an EMBL/GenBank/DDBJ whole genome shotgun (WGS) entry which is preliminary data.</text>
</comment>
<evidence type="ECO:0000313" key="1">
    <source>
        <dbReference type="EMBL" id="CAH6721540.1"/>
    </source>
</evidence>
<keyword evidence="2" id="KW-1185">Reference proteome</keyword>
<reference evidence="1" key="1">
    <citation type="submission" date="2022-06" db="EMBL/GenBank/DDBJ databases">
        <authorList>
            <person name="Legras J.-L."/>
            <person name="Devillers H."/>
            <person name="Grondin C."/>
        </authorList>
    </citation>
    <scope>NUCLEOTIDE SEQUENCE</scope>
    <source>
        <strain evidence="1">CLIB 1444</strain>
    </source>
</reference>
<sequence>MAEEEAIRRVNSSSQVSSVGFNNLKKLNTNSSISTNASTGSQKPNALTRLFTRNRSNTTLDETISDEDEDKDKLTLERKPSNVFRMMNKRKPKKDLTIQTDLFKEPPHRKTAVNSPVTTTFHNLFHRNIAEEDSLATRPVGNITLSSSNSNSRIQDAHVAKVFRFTDPSNSLDEDTEDVDNYKKLFLPADQFLRSKSPISPTASLLDDDGDEKFWNNLLSLLKPVILSSRQKKLTNNYKASQLIQTQEDIANYVRDNYLNNLRFEDEESHDLKSREIVQDLVGFFNKIMILFYKDFKFHGMTEDEYKNKWIRISQLWLYFRGKIYYFLLNCFVTSTEDEFLTRFGIDIETLVLNSFRNVILKPFVEKNEFNEQDIEFFKANNRTFKHVMACFGIVNSCQEYENDNHFLNTVVWLTKIDI</sequence>
<accession>A0ACA9Y9V5</accession>
<evidence type="ECO:0000313" key="2">
    <source>
        <dbReference type="Proteomes" id="UP001152531"/>
    </source>
</evidence>
<organism evidence="1 2">
    <name type="scientific">[Candida] jaroonii</name>
    <dbReference type="NCBI Taxonomy" id="467808"/>
    <lineage>
        <taxon>Eukaryota</taxon>
        <taxon>Fungi</taxon>
        <taxon>Dikarya</taxon>
        <taxon>Ascomycota</taxon>
        <taxon>Saccharomycotina</taxon>
        <taxon>Pichiomycetes</taxon>
        <taxon>Debaryomycetaceae</taxon>
        <taxon>Yamadazyma</taxon>
    </lineage>
</organism>
<dbReference type="Proteomes" id="UP001152531">
    <property type="component" value="Unassembled WGS sequence"/>
</dbReference>
<name>A0ACA9Y9V5_9ASCO</name>
<gene>
    <name evidence="1" type="ORF">CLIB1444_06S04500</name>
</gene>
<protein>
    <submittedName>
        <fullName evidence="1">Uncharacterized protein</fullName>
    </submittedName>
</protein>
<dbReference type="EMBL" id="CALSDN010000006">
    <property type="protein sequence ID" value="CAH6721540.1"/>
    <property type="molecule type" value="Genomic_DNA"/>
</dbReference>